<keyword evidence="2" id="KW-0479">Metal-binding</keyword>
<dbReference type="InterPro" id="IPR002933">
    <property type="entry name" value="Peptidase_M20"/>
</dbReference>
<protein>
    <recommendedName>
        <fullName evidence="4">Peptidase M20 dimerisation domain-containing protein</fullName>
    </recommendedName>
</protein>
<dbReference type="GO" id="GO:0046872">
    <property type="term" value="F:metal ion binding"/>
    <property type="evidence" value="ECO:0007669"/>
    <property type="project" value="UniProtKB-KW"/>
</dbReference>
<dbReference type="Pfam" id="PF01546">
    <property type="entry name" value="Peptidase_M20"/>
    <property type="match status" value="1"/>
</dbReference>
<dbReference type="InterPro" id="IPR011650">
    <property type="entry name" value="Peptidase_M20_dimer"/>
</dbReference>
<evidence type="ECO:0000256" key="1">
    <source>
        <dbReference type="ARBA" id="ARBA00022670"/>
    </source>
</evidence>
<organism evidence="5">
    <name type="scientific">Vannella robusta</name>
    <dbReference type="NCBI Taxonomy" id="1487602"/>
    <lineage>
        <taxon>Eukaryota</taxon>
        <taxon>Amoebozoa</taxon>
        <taxon>Discosea</taxon>
        <taxon>Flabellinia</taxon>
        <taxon>Vannellidae</taxon>
        <taxon>Vannella</taxon>
    </lineage>
</organism>
<proteinExistence type="predicted"/>
<reference evidence="5" key="1">
    <citation type="submission" date="2021-01" db="EMBL/GenBank/DDBJ databases">
        <authorList>
            <person name="Corre E."/>
            <person name="Pelletier E."/>
            <person name="Niang G."/>
            <person name="Scheremetjew M."/>
            <person name="Finn R."/>
            <person name="Kale V."/>
            <person name="Holt S."/>
            <person name="Cochrane G."/>
            <person name="Meng A."/>
            <person name="Brown T."/>
            <person name="Cohen L."/>
        </authorList>
    </citation>
    <scope>NUCLEOTIDE SEQUENCE</scope>
    <source>
        <strain evidence="5">DIVA3 518/3/11/1/6</strain>
    </source>
</reference>
<dbReference type="InterPro" id="IPR051458">
    <property type="entry name" value="Cyt/Met_Dipeptidase"/>
</dbReference>
<feature type="domain" description="Peptidase M20 dimerisation" evidence="4">
    <location>
        <begin position="222"/>
        <end position="372"/>
    </location>
</feature>
<dbReference type="PANTHER" id="PTHR43270:SF4">
    <property type="entry name" value="CARNOSINE DIPEPTIDASE 2, ISOFORM A"/>
    <property type="match status" value="1"/>
</dbReference>
<dbReference type="AlphaFoldDB" id="A0A7S4IES9"/>
<dbReference type="Gene3D" id="3.40.630.10">
    <property type="entry name" value="Zn peptidases"/>
    <property type="match status" value="1"/>
</dbReference>
<keyword evidence="1" id="KW-0645">Protease</keyword>
<name>A0A7S4IES9_9EUKA</name>
<evidence type="ECO:0000313" key="5">
    <source>
        <dbReference type="EMBL" id="CAE2227288.1"/>
    </source>
</evidence>
<evidence type="ECO:0000256" key="3">
    <source>
        <dbReference type="ARBA" id="ARBA00022801"/>
    </source>
</evidence>
<dbReference type="EMBL" id="HBKP01016402">
    <property type="protein sequence ID" value="CAE2227288.1"/>
    <property type="molecule type" value="Transcribed_RNA"/>
</dbReference>
<keyword evidence="3" id="KW-0378">Hydrolase</keyword>
<dbReference type="SUPFAM" id="SSF53187">
    <property type="entry name" value="Zn-dependent exopeptidases"/>
    <property type="match status" value="1"/>
</dbReference>
<evidence type="ECO:0000256" key="2">
    <source>
        <dbReference type="ARBA" id="ARBA00022723"/>
    </source>
</evidence>
<dbReference type="GO" id="GO:0006508">
    <property type="term" value="P:proteolysis"/>
    <property type="evidence" value="ECO:0007669"/>
    <property type="project" value="UniProtKB-KW"/>
</dbReference>
<dbReference type="GO" id="GO:0008233">
    <property type="term" value="F:peptidase activity"/>
    <property type="evidence" value="ECO:0007669"/>
    <property type="project" value="UniProtKB-KW"/>
</dbReference>
<accession>A0A7S4IES9</accession>
<gene>
    <name evidence="5" type="ORF">VSP0166_LOCUS11623</name>
</gene>
<dbReference type="PANTHER" id="PTHR43270">
    <property type="entry name" value="BETA-ALA-HIS DIPEPTIDASE"/>
    <property type="match status" value="1"/>
</dbReference>
<dbReference type="Gene3D" id="3.30.70.360">
    <property type="match status" value="1"/>
</dbReference>
<sequence>MDATAVDKFVKGIWDSSITSELERFIEIPNQSPIFDAEWATNGFQEQVVDMFVAWLKKQPLSGYTVDVEKLPGLTPLIFVEIESTLPNETKEQAMENTILLYGHFDKQPPLTEQWDEDLRPYKPITKDGKLYGRGGADDGYAFYAAITAIAALQEQKIPHARCVVIIEGCEESGSVHLPKYIEHLSDRIGTPSLIVCLDSGCGNYEQLWLTTSLRGIVVTQLRVDILREGVHSGKASGVVPSSFRIIRKLLERVEDSETGKLLLDGLYVEIPQRRQEQAQEAANELGSLVTEEFPFVEGAKAVDLPMAELILNKTWRPALSITGVDGIPALQDAGNVLRTHTTLTLSLRVPPTLDALKGAHILKEALEKDAPYGAKVSCSILKSGSGWNSPQLADWLAAAVKDAGQTIFGKPALYQGEGGSIPFMGMLGLRFPKAQFVITGVLGPNSNAHGPNEFIHLDFAQKVTSCVALIVNAHANKPE</sequence>
<evidence type="ECO:0000259" key="4">
    <source>
        <dbReference type="Pfam" id="PF07687"/>
    </source>
</evidence>
<dbReference type="Pfam" id="PF07687">
    <property type="entry name" value="M20_dimer"/>
    <property type="match status" value="1"/>
</dbReference>